<accession>A0AA35YC32</accession>
<keyword evidence="2" id="KW-1185">Reference proteome</keyword>
<evidence type="ECO:0000313" key="1">
    <source>
        <dbReference type="EMBL" id="CAI9269252.1"/>
    </source>
</evidence>
<dbReference type="Proteomes" id="UP001177003">
    <property type="component" value="Chromosome 1"/>
</dbReference>
<reference evidence="1" key="1">
    <citation type="submission" date="2023-04" db="EMBL/GenBank/DDBJ databases">
        <authorList>
            <person name="Vijverberg K."/>
            <person name="Xiong W."/>
            <person name="Schranz E."/>
        </authorList>
    </citation>
    <scope>NUCLEOTIDE SEQUENCE</scope>
</reference>
<sequence length="106" mass="12445">MWKEEFFFVHYSAFSRLIKFGDSIETGLEPVPDSTNKERDIVEYLSANFVKWFSPDETMLWMDGLTSYWNKLGKQQVQKVAGKFVNILDRFIGSGLMDLLNLLRIR</sequence>
<evidence type="ECO:0000313" key="2">
    <source>
        <dbReference type="Proteomes" id="UP001177003"/>
    </source>
</evidence>
<gene>
    <name evidence="1" type="ORF">LSALG_LOCUS9633</name>
</gene>
<organism evidence="1 2">
    <name type="scientific">Lactuca saligna</name>
    <name type="common">Willowleaf lettuce</name>
    <dbReference type="NCBI Taxonomy" id="75948"/>
    <lineage>
        <taxon>Eukaryota</taxon>
        <taxon>Viridiplantae</taxon>
        <taxon>Streptophyta</taxon>
        <taxon>Embryophyta</taxon>
        <taxon>Tracheophyta</taxon>
        <taxon>Spermatophyta</taxon>
        <taxon>Magnoliopsida</taxon>
        <taxon>eudicotyledons</taxon>
        <taxon>Gunneridae</taxon>
        <taxon>Pentapetalae</taxon>
        <taxon>asterids</taxon>
        <taxon>campanulids</taxon>
        <taxon>Asterales</taxon>
        <taxon>Asteraceae</taxon>
        <taxon>Cichorioideae</taxon>
        <taxon>Cichorieae</taxon>
        <taxon>Lactucinae</taxon>
        <taxon>Lactuca</taxon>
    </lineage>
</organism>
<dbReference type="EMBL" id="OX465077">
    <property type="protein sequence ID" value="CAI9269252.1"/>
    <property type="molecule type" value="Genomic_DNA"/>
</dbReference>
<name>A0AA35YC32_LACSI</name>
<protein>
    <submittedName>
        <fullName evidence="1">Uncharacterized protein</fullName>
    </submittedName>
</protein>
<dbReference type="AlphaFoldDB" id="A0AA35YC32"/>
<proteinExistence type="predicted"/>